<dbReference type="EMBL" id="MVIM01000012">
    <property type="protein sequence ID" value="ORB63111.1"/>
    <property type="molecule type" value="Genomic_DNA"/>
</dbReference>
<name>A0A1X0JK06_9MYCO</name>
<evidence type="ECO:0000313" key="2">
    <source>
        <dbReference type="EMBL" id="ORB63111.1"/>
    </source>
</evidence>
<reference evidence="2 3" key="1">
    <citation type="submission" date="2017-02" db="EMBL/GenBank/DDBJ databases">
        <title>The new phylogeny of genus Mycobacterium.</title>
        <authorList>
            <person name="Tortoli E."/>
            <person name="Trovato A."/>
            <person name="Cirillo D.M."/>
        </authorList>
    </citation>
    <scope>NUCLEOTIDE SEQUENCE [LARGE SCALE GENOMIC DNA]</scope>
    <source>
        <strain evidence="2 3">DSM 44338</strain>
    </source>
</reference>
<dbReference type="PANTHER" id="PTHR34310">
    <property type="entry name" value="DUF427 DOMAIN PROTEIN (AFU_ORTHOLOGUE AFUA_3G02220)"/>
    <property type="match status" value="1"/>
</dbReference>
<evidence type="ECO:0000313" key="3">
    <source>
        <dbReference type="Proteomes" id="UP000192411"/>
    </source>
</evidence>
<gene>
    <name evidence="2" type="ORF">BST47_20505</name>
</gene>
<dbReference type="InterPro" id="IPR007361">
    <property type="entry name" value="DUF427"/>
</dbReference>
<sequence>MSLVTGRGPLSTDPAGWFSPPLAAGTVFVEPHPRRIRALRDGRAVIDTERALLVHRPDRPLSYAFPADEIGDLPTEAVPEAPGYFQVPWDAVDAWLEEGRRLVHYPPNPYHRVDCRPTGRRLRVALDGDILVDTSDTVIVFETALEPRLYVAPSRVRTELLRRSETSSYCNYKGYATYWSAVRSGEVLDDVAWSYEDPLPESLSIRGFFSFDPGKLDVEADLPQP</sequence>
<dbReference type="InterPro" id="IPR038694">
    <property type="entry name" value="DUF427_sf"/>
</dbReference>
<dbReference type="OrthoDB" id="285364at2"/>
<dbReference type="STRING" id="75922.BST47_20505"/>
<dbReference type="Pfam" id="PF04248">
    <property type="entry name" value="NTP_transf_9"/>
    <property type="match status" value="1"/>
</dbReference>
<dbReference type="Gene3D" id="2.170.150.40">
    <property type="entry name" value="Domain of unknown function (DUF427)"/>
    <property type="match status" value="1"/>
</dbReference>
<evidence type="ECO:0000259" key="1">
    <source>
        <dbReference type="Pfam" id="PF04248"/>
    </source>
</evidence>
<proteinExistence type="predicted"/>
<protein>
    <recommendedName>
        <fullName evidence="1">DUF427 domain-containing protein</fullName>
    </recommendedName>
</protein>
<comment type="caution">
    <text evidence="2">The sequence shown here is derived from an EMBL/GenBank/DDBJ whole genome shotgun (WGS) entry which is preliminary data.</text>
</comment>
<dbReference type="RefSeq" id="WP_083127488.1">
    <property type="nucleotide sequence ID" value="NZ_MVIM01000012.1"/>
</dbReference>
<dbReference type="PANTHER" id="PTHR34310:SF9">
    <property type="entry name" value="BLR5716 PROTEIN"/>
    <property type="match status" value="1"/>
</dbReference>
<feature type="domain" description="DUF427" evidence="1">
    <location>
        <begin position="123"/>
        <end position="213"/>
    </location>
</feature>
<accession>A0A1X0JK06</accession>
<organism evidence="2 3">
    <name type="scientific">Mycolicibacterium tusciae</name>
    <dbReference type="NCBI Taxonomy" id="75922"/>
    <lineage>
        <taxon>Bacteria</taxon>
        <taxon>Bacillati</taxon>
        <taxon>Actinomycetota</taxon>
        <taxon>Actinomycetes</taxon>
        <taxon>Mycobacteriales</taxon>
        <taxon>Mycobacteriaceae</taxon>
        <taxon>Mycolicibacterium</taxon>
    </lineage>
</organism>
<dbReference type="AlphaFoldDB" id="A0A1X0JK06"/>
<dbReference type="Proteomes" id="UP000192411">
    <property type="component" value="Unassembled WGS sequence"/>
</dbReference>
<keyword evidence="3" id="KW-1185">Reference proteome</keyword>